<comment type="caution">
    <text evidence="2">The sequence shown here is derived from an EMBL/GenBank/DDBJ whole genome shotgun (WGS) entry which is preliminary data.</text>
</comment>
<protein>
    <recommendedName>
        <fullName evidence="1">MULE transposase domain-containing protein</fullName>
    </recommendedName>
</protein>
<accession>A0AAD2FRE5</accession>
<evidence type="ECO:0000313" key="3">
    <source>
        <dbReference type="Proteomes" id="UP001295423"/>
    </source>
</evidence>
<dbReference type="EMBL" id="CAKOGP040001765">
    <property type="protein sequence ID" value="CAJ1950395.1"/>
    <property type="molecule type" value="Genomic_DNA"/>
</dbReference>
<feature type="domain" description="MULE transposase" evidence="1">
    <location>
        <begin position="144"/>
        <end position="244"/>
    </location>
</feature>
<dbReference type="AlphaFoldDB" id="A0AAD2FRE5"/>
<dbReference type="InterPro" id="IPR018289">
    <property type="entry name" value="MULE_transposase_dom"/>
</dbReference>
<dbReference type="Pfam" id="PF10551">
    <property type="entry name" value="MULE"/>
    <property type="match status" value="1"/>
</dbReference>
<organism evidence="2 3">
    <name type="scientific">Cylindrotheca closterium</name>
    <dbReference type="NCBI Taxonomy" id="2856"/>
    <lineage>
        <taxon>Eukaryota</taxon>
        <taxon>Sar</taxon>
        <taxon>Stramenopiles</taxon>
        <taxon>Ochrophyta</taxon>
        <taxon>Bacillariophyta</taxon>
        <taxon>Bacillariophyceae</taxon>
        <taxon>Bacillariophycidae</taxon>
        <taxon>Bacillariales</taxon>
        <taxon>Bacillariaceae</taxon>
        <taxon>Cylindrotheca</taxon>
    </lineage>
</organism>
<name>A0AAD2FRE5_9STRA</name>
<evidence type="ECO:0000313" key="2">
    <source>
        <dbReference type="EMBL" id="CAJ1950395.1"/>
    </source>
</evidence>
<reference evidence="2" key="1">
    <citation type="submission" date="2023-08" db="EMBL/GenBank/DDBJ databases">
        <authorList>
            <person name="Audoor S."/>
            <person name="Bilcke G."/>
        </authorList>
    </citation>
    <scope>NUCLEOTIDE SEQUENCE</scope>
</reference>
<dbReference type="Proteomes" id="UP001295423">
    <property type="component" value="Unassembled WGS sequence"/>
</dbReference>
<sequence length="472" mass="53092">MKAVCSKFVRAKAMPGGMGDTTKNASGAICPQMTGDTMKNATEAICPQKTPGLKTPATTKPPPRGLYSISDVSIEGKEKNVFARSVEVEAGLKTVAPMHQLVTEAEEHMKTLQHTILLSGNRVMLGAAWMDENNYRQFLRFPEVLFIDATHKTNNEGRPLLLICGRDSAGKAFVVIHVFMPNESQAFYRWIFLQALPAMLGVRNLKRVHLILTDGDATEYNAVDQSIFCYVKNAIWGRCGHHLIEKTFLKHGPKDSEVKNQSNGQAILLEIRRWVRSWIDGTSCHSKKEYELSEALLLQELQTNSVLRQFVGDKAAEKCVGWILNHIVTLNDQQFAFHCKNKIRCLHKYTTNATEGMNYAAKHSGMSAQPQNDMKTSASNMSAYMDIKSWDREYTQMRMTNSTPLYFATDSRVHNIDLPFLLDLSHSSSIPTCRPSRHLNYFTAPSLQPYKSKDLAQHNGAFMVHTDNLFAQ</sequence>
<keyword evidence="3" id="KW-1185">Reference proteome</keyword>
<evidence type="ECO:0000259" key="1">
    <source>
        <dbReference type="Pfam" id="PF10551"/>
    </source>
</evidence>
<gene>
    <name evidence="2" type="ORF">CYCCA115_LOCUS12565</name>
</gene>
<proteinExistence type="predicted"/>